<organism evidence="1 2">
    <name type="scientific">Mikania micrantha</name>
    <name type="common">bitter vine</name>
    <dbReference type="NCBI Taxonomy" id="192012"/>
    <lineage>
        <taxon>Eukaryota</taxon>
        <taxon>Viridiplantae</taxon>
        <taxon>Streptophyta</taxon>
        <taxon>Embryophyta</taxon>
        <taxon>Tracheophyta</taxon>
        <taxon>Spermatophyta</taxon>
        <taxon>Magnoliopsida</taxon>
        <taxon>eudicotyledons</taxon>
        <taxon>Gunneridae</taxon>
        <taxon>Pentapetalae</taxon>
        <taxon>asterids</taxon>
        <taxon>campanulids</taxon>
        <taxon>Asterales</taxon>
        <taxon>Asteraceae</taxon>
        <taxon>Asteroideae</taxon>
        <taxon>Heliantheae alliance</taxon>
        <taxon>Eupatorieae</taxon>
        <taxon>Mikania</taxon>
    </lineage>
</organism>
<sequence length="87" mass="10360">MTTATKVLAKSWRQLSFFHSKAGDYSGHGRFQPWCFPDRECAFEEINEEEASKNQDNLESLILDASTFVRMWFRFFLETFWFDDFGL</sequence>
<reference evidence="1 2" key="1">
    <citation type="submission" date="2019-05" db="EMBL/GenBank/DDBJ databases">
        <title>Mikania micrantha, genome provides insights into the molecular mechanism of rapid growth.</title>
        <authorList>
            <person name="Liu B."/>
        </authorList>
    </citation>
    <scope>NUCLEOTIDE SEQUENCE [LARGE SCALE GENOMIC DNA]</scope>
    <source>
        <strain evidence="1">NLD-2019</strain>
        <tissue evidence="1">Leaf</tissue>
    </source>
</reference>
<keyword evidence="2" id="KW-1185">Reference proteome</keyword>
<name>A0A5N6NXQ4_9ASTR</name>
<dbReference type="Proteomes" id="UP000326396">
    <property type="component" value="Linkage Group LG16"/>
</dbReference>
<evidence type="ECO:0000313" key="2">
    <source>
        <dbReference type="Proteomes" id="UP000326396"/>
    </source>
</evidence>
<proteinExistence type="predicted"/>
<comment type="caution">
    <text evidence="1">The sequence shown here is derived from an EMBL/GenBank/DDBJ whole genome shotgun (WGS) entry which is preliminary data.</text>
</comment>
<protein>
    <submittedName>
        <fullName evidence="1">Uncharacterized protein</fullName>
    </submittedName>
</protein>
<evidence type="ECO:0000313" key="1">
    <source>
        <dbReference type="EMBL" id="KAD5507770.1"/>
    </source>
</evidence>
<dbReference type="EMBL" id="SZYD01000008">
    <property type="protein sequence ID" value="KAD5507770.1"/>
    <property type="molecule type" value="Genomic_DNA"/>
</dbReference>
<gene>
    <name evidence="1" type="ORF">E3N88_15473</name>
</gene>
<dbReference type="AlphaFoldDB" id="A0A5N6NXQ4"/>
<accession>A0A5N6NXQ4</accession>